<evidence type="ECO:0000259" key="8">
    <source>
        <dbReference type="PROSITE" id="PS50157"/>
    </source>
</evidence>
<dbReference type="PANTHER" id="PTHR24390">
    <property type="entry name" value="ZINC FINGER PROTEIN"/>
    <property type="match status" value="1"/>
</dbReference>
<keyword evidence="3" id="KW-0677">Repeat</keyword>
<comment type="subcellular location">
    <subcellularLocation>
        <location evidence="1">Nucleus</location>
    </subcellularLocation>
</comment>
<keyword evidence="5" id="KW-0862">Zinc</keyword>
<comment type="caution">
    <text evidence="9">The sequence shown here is derived from an EMBL/GenBank/DDBJ whole genome shotgun (WGS) entry which is preliminary data.</text>
</comment>
<gene>
    <name evidence="9" type="ORF">ODALV1_LOCUS31503</name>
</gene>
<feature type="domain" description="C2H2-type" evidence="8">
    <location>
        <begin position="302"/>
        <end position="330"/>
    </location>
</feature>
<feature type="domain" description="C2H2-type" evidence="8">
    <location>
        <begin position="180"/>
        <end position="207"/>
    </location>
</feature>
<sequence length="357" mass="41986">MKSHICAICQEVFACNAFLMQHITLHTREKPFNCKVCGARFTSKPNAARHTLQIHGAKKVPPSWAKRVNCIMCEKTLKCTADLNIHLRRHTGEKPFECPTCGKEVIMQNQLRSHMLIHQPKRFPCQECSFSCRNNSQLKTHVRVVHRKEKRYPCNICEASFGDSHTLGFHIRSHLNEKPYQCFECGNRFSSKQGRDLHLRTHNANRQKYNCAQCSKLFLNEANLKRHTLRQHTSQREQKFMCIFCEEGEGKGFGRLSEFEYHMRSAHTREKIYSCSICEEEFDSFEKRKHHSRKHPEIAKIYPCKECGKEFLWGTSLASHTRFFHLRKETFECNICSKTYVNLANLKRHVREKHMPK</sequence>
<evidence type="ECO:0000256" key="5">
    <source>
        <dbReference type="ARBA" id="ARBA00022833"/>
    </source>
</evidence>
<dbReference type="PROSITE" id="PS50157">
    <property type="entry name" value="ZINC_FINGER_C2H2_2"/>
    <property type="match status" value="11"/>
</dbReference>
<evidence type="ECO:0000256" key="1">
    <source>
        <dbReference type="ARBA" id="ARBA00004123"/>
    </source>
</evidence>
<dbReference type="InterPro" id="IPR036236">
    <property type="entry name" value="Znf_C2H2_sf"/>
</dbReference>
<dbReference type="SMART" id="SM00355">
    <property type="entry name" value="ZnF_C2H2"/>
    <property type="match status" value="12"/>
</dbReference>
<feature type="domain" description="C2H2-type" evidence="8">
    <location>
        <begin position="123"/>
        <end position="151"/>
    </location>
</feature>
<feature type="domain" description="C2H2-type" evidence="8">
    <location>
        <begin position="68"/>
        <end position="95"/>
    </location>
</feature>
<evidence type="ECO:0000256" key="4">
    <source>
        <dbReference type="ARBA" id="ARBA00022771"/>
    </source>
</evidence>
<feature type="domain" description="C2H2-type" evidence="8">
    <location>
        <begin position="152"/>
        <end position="179"/>
    </location>
</feature>
<dbReference type="PROSITE" id="PS00028">
    <property type="entry name" value="ZINC_FINGER_C2H2_1"/>
    <property type="match status" value="10"/>
</dbReference>
<protein>
    <recommendedName>
        <fullName evidence="8">C2H2-type domain-containing protein</fullName>
    </recommendedName>
</protein>
<feature type="domain" description="C2H2-type" evidence="8">
    <location>
        <begin position="32"/>
        <end position="60"/>
    </location>
</feature>
<dbReference type="Gene3D" id="3.30.160.60">
    <property type="entry name" value="Classic Zinc Finger"/>
    <property type="match status" value="10"/>
</dbReference>
<feature type="domain" description="C2H2-type" evidence="8">
    <location>
        <begin position="96"/>
        <end position="123"/>
    </location>
</feature>
<proteinExistence type="predicted"/>
<feature type="domain" description="C2H2-type" evidence="8">
    <location>
        <begin position="4"/>
        <end position="31"/>
    </location>
</feature>
<keyword evidence="4 7" id="KW-0863">Zinc-finger</keyword>
<dbReference type="Pfam" id="PF13912">
    <property type="entry name" value="zf-C2H2_6"/>
    <property type="match status" value="1"/>
</dbReference>
<dbReference type="PANTHER" id="PTHR24390:SF245">
    <property type="entry name" value="C2H2-TYPE DOMAIN-CONTAINING PROTEIN"/>
    <property type="match status" value="1"/>
</dbReference>
<evidence type="ECO:0000256" key="7">
    <source>
        <dbReference type="PROSITE-ProRule" id="PRU00042"/>
    </source>
</evidence>
<reference evidence="9 10" key="1">
    <citation type="submission" date="2024-08" db="EMBL/GenBank/DDBJ databases">
        <authorList>
            <person name="Cucini C."/>
            <person name="Frati F."/>
        </authorList>
    </citation>
    <scope>NUCLEOTIDE SEQUENCE [LARGE SCALE GENOMIC DNA]</scope>
</reference>
<feature type="domain" description="C2H2-type" evidence="8">
    <location>
        <begin position="243"/>
        <end position="272"/>
    </location>
</feature>
<dbReference type="EMBL" id="CAXLJM020000173">
    <property type="protein sequence ID" value="CAL8148698.1"/>
    <property type="molecule type" value="Genomic_DNA"/>
</dbReference>
<evidence type="ECO:0000313" key="9">
    <source>
        <dbReference type="EMBL" id="CAL8148698.1"/>
    </source>
</evidence>
<evidence type="ECO:0000256" key="2">
    <source>
        <dbReference type="ARBA" id="ARBA00022723"/>
    </source>
</evidence>
<dbReference type="SUPFAM" id="SSF57667">
    <property type="entry name" value="beta-beta-alpha zinc fingers"/>
    <property type="match status" value="7"/>
</dbReference>
<keyword evidence="6" id="KW-0539">Nucleus</keyword>
<accession>A0ABP1SAC4</accession>
<dbReference type="Proteomes" id="UP001642540">
    <property type="component" value="Unassembled WGS sequence"/>
</dbReference>
<feature type="domain" description="C2H2-type" evidence="8">
    <location>
        <begin position="331"/>
        <end position="357"/>
    </location>
</feature>
<name>A0ABP1SAC4_9HEXA</name>
<evidence type="ECO:0000313" key="10">
    <source>
        <dbReference type="Proteomes" id="UP001642540"/>
    </source>
</evidence>
<organism evidence="9 10">
    <name type="scientific">Orchesella dallaii</name>
    <dbReference type="NCBI Taxonomy" id="48710"/>
    <lineage>
        <taxon>Eukaryota</taxon>
        <taxon>Metazoa</taxon>
        <taxon>Ecdysozoa</taxon>
        <taxon>Arthropoda</taxon>
        <taxon>Hexapoda</taxon>
        <taxon>Collembola</taxon>
        <taxon>Entomobryomorpha</taxon>
        <taxon>Entomobryoidea</taxon>
        <taxon>Orchesellidae</taxon>
        <taxon>Orchesellinae</taxon>
        <taxon>Orchesella</taxon>
    </lineage>
</organism>
<feature type="domain" description="C2H2-type" evidence="8">
    <location>
        <begin position="209"/>
        <end position="237"/>
    </location>
</feature>
<dbReference type="InterPro" id="IPR013087">
    <property type="entry name" value="Znf_C2H2_type"/>
</dbReference>
<keyword evidence="2" id="KW-0479">Metal-binding</keyword>
<keyword evidence="10" id="KW-1185">Reference proteome</keyword>
<evidence type="ECO:0000256" key="3">
    <source>
        <dbReference type="ARBA" id="ARBA00022737"/>
    </source>
</evidence>
<evidence type="ECO:0000256" key="6">
    <source>
        <dbReference type="ARBA" id="ARBA00023242"/>
    </source>
</evidence>
<dbReference type="Pfam" id="PF00096">
    <property type="entry name" value="zf-C2H2"/>
    <property type="match status" value="4"/>
</dbReference>